<dbReference type="Proteomes" id="UP000770661">
    <property type="component" value="Unassembled WGS sequence"/>
</dbReference>
<keyword evidence="3" id="KW-1185">Reference proteome</keyword>
<reference evidence="2" key="1">
    <citation type="submission" date="2020-07" db="EMBL/GenBank/DDBJ databases">
        <title>The High-quality genome of the commercially important snow crab, Chionoecetes opilio.</title>
        <authorList>
            <person name="Jeong J.-H."/>
            <person name="Ryu S."/>
        </authorList>
    </citation>
    <scope>NUCLEOTIDE SEQUENCE</scope>
    <source>
        <strain evidence="2">MADBK_172401_WGS</strain>
        <tissue evidence="2">Digestive gland</tissue>
    </source>
</reference>
<proteinExistence type="predicted"/>
<protein>
    <submittedName>
        <fullName evidence="2">Uncharacterized protein</fullName>
    </submittedName>
</protein>
<sequence>MGGTLIAHWDGKLMQDLTTKENVERLPILVSGNGTVQLLNVPKLPNGTGSEMAKVVVGGLEDWDLTERIGRMSFDTTSSNIGRNNGACVLIEQHLKKDLLYFACRHHVLELLLAAAFTTIMGPTPGPEVTLFKRFQDHWKFIDRSQFESGDSHCASSAGPCGQELVPEHPDDKDKGLRDDYRELLELTVIFPARSPHEE</sequence>
<accession>A0A8J4XZ42</accession>
<gene>
    <name evidence="2" type="ORF">GWK47_019219</name>
</gene>
<dbReference type="AlphaFoldDB" id="A0A8J4XZ42"/>
<feature type="region of interest" description="Disordered" evidence="1">
    <location>
        <begin position="151"/>
        <end position="177"/>
    </location>
</feature>
<dbReference type="OrthoDB" id="8053568at2759"/>
<evidence type="ECO:0000256" key="1">
    <source>
        <dbReference type="SAM" id="MobiDB-lite"/>
    </source>
</evidence>
<comment type="caution">
    <text evidence="2">The sequence shown here is derived from an EMBL/GenBank/DDBJ whole genome shotgun (WGS) entry which is preliminary data.</text>
</comment>
<dbReference type="EMBL" id="JACEEZ010022721">
    <property type="protein sequence ID" value="KAG0712085.1"/>
    <property type="molecule type" value="Genomic_DNA"/>
</dbReference>
<organism evidence="2 3">
    <name type="scientific">Chionoecetes opilio</name>
    <name type="common">Atlantic snow crab</name>
    <name type="synonym">Cancer opilio</name>
    <dbReference type="NCBI Taxonomy" id="41210"/>
    <lineage>
        <taxon>Eukaryota</taxon>
        <taxon>Metazoa</taxon>
        <taxon>Ecdysozoa</taxon>
        <taxon>Arthropoda</taxon>
        <taxon>Crustacea</taxon>
        <taxon>Multicrustacea</taxon>
        <taxon>Malacostraca</taxon>
        <taxon>Eumalacostraca</taxon>
        <taxon>Eucarida</taxon>
        <taxon>Decapoda</taxon>
        <taxon>Pleocyemata</taxon>
        <taxon>Brachyura</taxon>
        <taxon>Eubrachyura</taxon>
        <taxon>Majoidea</taxon>
        <taxon>Majidae</taxon>
        <taxon>Chionoecetes</taxon>
    </lineage>
</organism>
<feature type="compositionally biased region" description="Basic and acidic residues" evidence="1">
    <location>
        <begin position="166"/>
        <end position="177"/>
    </location>
</feature>
<evidence type="ECO:0000313" key="2">
    <source>
        <dbReference type="EMBL" id="KAG0712085.1"/>
    </source>
</evidence>
<name>A0A8J4XZ42_CHIOP</name>
<evidence type="ECO:0000313" key="3">
    <source>
        <dbReference type="Proteomes" id="UP000770661"/>
    </source>
</evidence>